<feature type="region of interest" description="SAW" evidence="3">
    <location>
        <begin position="397"/>
        <end position="476"/>
    </location>
</feature>
<gene>
    <name evidence="4" type="ORF">BDA96_05G030700</name>
</gene>
<organism evidence="4 5">
    <name type="scientific">Sorghum bicolor</name>
    <name type="common">Sorghum</name>
    <name type="synonym">Sorghum vulgare</name>
    <dbReference type="NCBI Taxonomy" id="4558"/>
    <lineage>
        <taxon>Eukaryota</taxon>
        <taxon>Viridiplantae</taxon>
        <taxon>Streptophyta</taxon>
        <taxon>Embryophyta</taxon>
        <taxon>Tracheophyta</taxon>
        <taxon>Spermatophyta</taxon>
        <taxon>Magnoliopsida</taxon>
        <taxon>Liliopsida</taxon>
        <taxon>Poales</taxon>
        <taxon>Poaceae</taxon>
        <taxon>PACMAD clade</taxon>
        <taxon>Panicoideae</taxon>
        <taxon>Andropogonodae</taxon>
        <taxon>Andropogoneae</taxon>
        <taxon>Sorghinae</taxon>
        <taxon>Sorghum</taxon>
    </lineage>
</organism>
<reference evidence="4" key="1">
    <citation type="journal article" date="2019" name="BMC Genomics">
        <title>A new reference genome for Sorghum bicolor reveals high levels of sequence similarity between sweet and grain genotypes: implications for the genetics of sugar metabolism.</title>
        <authorList>
            <person name="Cooper E.A."/>
            <person name="Brenton Z.W."/>
            <person name="Flinn B.S."/>
            <person name="Jenkins J."/>
            <person name="Shu S."/>
            <person name="Flowers D."/>
            <person name="Luo F."/>
            <person name="Wang Y."/>
            <person name="Xia P."/>
            <person name="Barry K."/>
            <person name="Daum C."/>
            <person name="Lipzen A."/>
            <person name="Yoshinaga Y."/>
            <person name="Schmutz J."/>
            <person name="Saski C."/>
            <person name="Vermerris W."/>
            <person name="Kresovich S."/>
        </authorList>
    </citation>
    <scope>NUCLEOTIDE SEQUENCE</scope>
</reference>
<evidence type="ECO:0000313" key="5">
    <source>
        <dbReference type="Proteomes" id="UP000807115"/>
    </source>
</evidence>
<dbReference type="InterPro" id="IPR005202">
    <property type="entry name" value="TF_GRAS"/>
</dbReference>
<dbReference type="PANTHER" id="PTHR31636">
    <property type="entry name" value="OSJNBA0084A10.13 PROTEIN-RELATED"/>
    <property type="match status" value="1"/>
</dbReference>
<proteinExistence type="inferred from homology"/>
<comment type="similarity">
    <text evidence="3">Belongs to the GRAS family.</text>
</comment>
<feature type="short sequence motif" description="LXXLL motif" evidence="3">
    <location>
        <begin position="234"/>
        <end position="238"/>
    </location>
</feature>
<evidence type="ECO:0000256" key="1">
    <source>
        <dbReference type="ARBA" id="ARBA00023015"/>
    </source>
</evidence>
<dbReference type="AlphaFoldDB" id="A0A921QUV9"/>
<evidence type="ECO:0000256" key="3">
    <source>
        <dbReference type="PROSITE-ProRule" id="PRU01191"/>
    </source>
</evidence>
<keyword evidence="1" id="KW-0805">Transcription regulation</keyword>
<evidence type="ECO:0000313" key="4">
    <source>
        <dbReference type="EMBL" id="KAG0528659.1"/>
    </source>
</evidence>
<feature type="short sequence motif" description="VHIID" evidence="3">
    <location>
        <begin position="135"/>
        <end position="139"/>
    </location>
</feature>
<sequence>MHPAMPTQSDDDDDVSSSMHLVQDLCECAGHVEAGAIERAGRCLARATGDLAAAAGDDGPLRRLAVPMADALARRLVRLMVPAVADALIDPSDHLDPRCVRAARRRFFELSPFFRAAAAVTNRAILEAMENEKNVHVIDFAGPTAQPCQWIQLLREFHRRPGGPPHLRLTIVHDDGDLLANISERLAKENEELDVPLQVHRVVSQIEALDPTDLHGVLGLKSGEARAVVCTLQLHRLLAAADDPAGTFSAGHRFNQTASVARLQQMASTSCPPSVGACRAGGGGGGYDDDDDIDSSPATPMGFVSPPLSTPQLQMPPALASFLSAAGALSPEVVVVTEQEASHGGVSFRKRFGEALGYYAAVYDSLDAAAEAYRRPAAERAEVERAVLGEEIRDVLLRDGAHRRERHDRLQRWAARMELGGFRSVPLSYAAVRQGNDVLHRCGLIGCGAAPASREHGGCLLLCWSSSPLYSVSAWRPDARSGAPGSCS</sequence>
<comment type="caution">
    <text evidence="3">Lacks conserved residue(s) required for the propagation of feature annotation.</text>
</comment>
<protein>
    <submittedName>
        <fullName evidence="4">Uncharacterized protein</fullName>
    </submittedName>
</protein>
<reference evidence="4" key="2">
    <citation type="submission" date="2020-10" db="EMBL/GenBank/DDBJ databases">
        <authorList>
            <person name="Cooper E.A."/>
            <person name="Brenton Z.W."/>
            <person name="Flinn B.S."/>
            <person name="Jenkins J."/>
            <person name="Shu S."/>
            <person name="Flowers D."/>
            <person name="Luo F."/>
            <person name="Wang Y."/>
            <person name="Xia P."/>
            <person name="Barry K."/>
            <person name="Daum C."/>
            <person name="Lipzen A."/>
            <person name="Yoshinaga Y."/>
            <person name="Schmutz J."/>
            <person name="Saski C."/>
            <person name="Vermerris W."/>
            <person name="Kresovich S."/>
        </authorList>
    </citation>
    <scope>NUCLEOTIDE SEQUENCE</scope>
</reference>
<dbReference type="Proteomes" id="UP000807115">
    <property type="component" value="Chromosome 5"/>
</dbReference>
<dbReference type="Pfam" id="PF03514">
    <property type="entry name" value="GRAS"/>
    <property type="match status" value="1"/>
</dbReference>
<dbReference type="PROSITE" id="PS50985">
    <property type="entry name" value="GRAS"/>
    <property type="match status" value="1"/>
</dbReference>
<dbReference type="EMBL" id="CM027684">
    <property type="protein sequence ID" value="KAG0528659.1"/>
    <property type="molecule type" value="Genomic_DNA"/>
</dbReference>
<accession>A0A921QUV9</accession>
<feature type="region of interest" description="Leucine repeat II (LRII)" evidence="3">
    <location>
        <begin position="181"/>
        <end position="213"/>
    </location>
</feature>
<name>A0A921QUV9_SORBI</name>
<evidence type="ECO:0000256" key="2">
    <source>
        <dbReference type="ARBA" id="ARBA00023163"/>
    </source>
</evidence>
<comment type="caution">
    <text evidence="4">The sequence shown here is derived from an EMBL/GenBank/DDBJ whole genome shotgun (WGS) entry which is preliminary data.</text>
</comment>
<keyword evidence="2" id="KW-0804">Transcription</keyword>